<evidence type="ECO:0000259" key="6">
    <source>
        <dbReference type="Pfam" id="PF08079"/>
    </source>
</evidence>
<accession>A0ABQ5K034</accession>
<evidence type="ECO:0000256" key="2">
    <source>
        <dbReference type="ARBA" id="ARBA00022980"/>
    </source>
</evidence>
<dbReference type="Pfam" id="PF00327">
    <property type="entry name" value="Ribosomal_L30"/>
    <property type="match status" value="1"/>
</dbReference>
<dbReference type="Gene3D" id="3.30.1390.20">
    <property type="entry name" value="Ribosomal protein L30, ferredoxin-like fold domain"/>
    <property type="match status" value="1"/>
</dbReference>
<dbReference type="SUPFAM" id="SSF55129">
    <property type="entry name" value="Ribosomal protein L30p/L7e"/>
    <property type="match status" value="1"/>
</dbReference>
<dbReference type="PROSITE" id="PS00634">
    <property type="entry name" value="RIBOSOMAL_L30"/>
    <property type="match status" value="1"/>
</dbReference>
<name>A0ABQ5K034_9EUKA</name>
<evidence type="ECO:0000313" key="7">
    <source>
        <dbReference type="EMBL" id="GKT22212.1"/>
    </source>
</evidence>
<evidence type="ECO:0000259" key="5">
    <source>
        <dbReference type="Pfam" id="PF00327"/>
    </source>
</evidence>
<dbReference type="InterPro" id="IPR016082">
    <property type="entry name" value="Ribosomal_uL30_ferredoxin-like"/>
</dbReference>
<dbReference type="InterPro" id="IPR035808">
    <property type="entry name" value="Ribosomal_uL30_euk_arc"/>
</dbReference>
<feature type="coiled-coil region" evidence="4">
    <location>
        <begin position="32"/>
        <end position="66"/>
    </location>
</feature>
<gene>
    <name evidence="7" type="ORF">ADUPG1_012076</name>
</gene>
<dbReference type="InterPro" id="IPR018038">
    <property type="entry name" value="Ribosomal_uL30_CS"/>
</dbReference>
<dbReference type="GO" id="GO:0005840">
    <property type="term" value="C:ribosome"/>
    <property type="evidence" value="ECO:0007669"/>
    <property type="project" value="UniProtKB-KW"/>
</dbReference>
<dbReference type="InterPro" id="IPR005998">
    <property type="entry name" value="Ribosomal_uL30_euk"/>
</dbReference>
<comment type="caution">
    <text evidence="7">The sequence shown here is derived from an EMBL/GenBank/DDBJ whole genome shotgun (WGS) entry which is preliminary data.</text>
</comment>
<dbReference type="CDD" id="cd01657">
    <property type="entry name" value="Ribosomal_L7_archeal_euk"/>
    <property type="match status" value="1"/>
</dbReference>
<keyword evidence="4" id="KW-0175">Coiled coil</keyword>
<dbReference type="NCBIfam" id="TIGR01310">
    <property type="entry name" value="uL30_euk"/>
    <property type="match status" value="1"/>
</dbReference>
<evidence type="ECO:0000313" key="8">
    <source>
        <dbReference type="Proteomes" id="UP001057375"/>
    </source>
</evidence>
<organism evidence="7 8">
    <name type="scientific">Aduncisulcus paluster</name>
    <dbReference type="NCBI Taxonomy" id="2918883"/>
    <lineage>
        <taxon>Eukaryota</taxon>
        <taxon>Metamonada</taxon>
        <taxon>Carpediemonas-like organisms</taxon>
        <taxon>Aduncisulcus</taxon>
    </lineage>
</organism>
<evidence type="ECO:0000256" key="3">
    <source>
        <dbReference type="ARBA" id="ARBA00023274"/>
    </source>
</evidence>
<keyword evidence="2 7" id="KW-0689">Ribosomal protein</keyword>
<evidence type="ECO:0000256" key="1">
    <source>
        <dbReference type="ARBA" id="ARBA00007594"/>
    </source>
</evidence>
<dbReference type="Pfam" id="PF08079">
    <property type="entry name" value="Ribosomal_L30_N"/>
    <property type="match status" value="1"/>
</dbReference>
<feature type="domain" description="Large ribosomal subunit protein uL30 N-terminal eukaryotes" evidence="6">
    <location>
        <begin position="6"/>
        <end position="77"/>
    </location>
</feature>
<evidence type="ECO:0000256" key="4">
    <source>
        <dbReference type="SAM" id="Coils"/>
    </source>
</evidence>
<feature type="domain" description="Large ribosomal subunit protein uL30-like ferredoxin-like fold" evidence="5">
    <location>
        <begin position="83"/>
        <end position="132"/>
    </location>
</feature>
<dbReference type="InterPro" id="IPR012988">
    <property type="entry name" value="Ribosomal_uL30_N_euk"/>
</dbReference>
<keyword evidence="3" id="KW-0687">Ribonucleoprotein</keyword>
<reference evidence="7" key="1">
    <citation type="submission" date="2022-03" db="EMBL/GenBank/DDBJ databases">
        <title>Draft genome sequence of Aduncisulcus paluster, a free-living microaerophilic Fornicata.</title>
        <authorList>
            <person name="Yuyama I."/>
            <person name="Kume K."/>
            <person name="Tamura T."/>
            <person name="Inagaki Y."/>
            <person name="Hashimoto T."/>
        </authorList>
    </citation>
    <scope>NUCLEOTIDE SEQUENCE</scope>
    <source>
        <strain evidence="7">NY0171</strain>
    </source>
</reference>
<dbReference type="InterPro" id="IPR036919">
    <property type="entry name" value="Ribo_uL30_ferredoxin-like_sf"/>
</dbReference>
<dbReference type="EMBL" id="BQXS01012381">
    <property type="protein sequence ID" value="GKT22212.1"/>
    <property type="molecule type" value="Genomic_DNA"/>
</dbReference>
<dbReference type="PANTHER" id="PTHR11524">
    <property type="entry name" value="60S RIBOSOMAL PROTEIN L7"/>
    <property type="match status" value="1"/>
</dbReference>
<proteinExistence type="inferred from homology"/>
<dbReference type="InterPro" id="IPR039699">
    <property type="entry name" value="Ribosomal_uL30"/>
</dbReference>
<protein>
    <submittedName>
        <fullName evidence="7">60S ribosomal protein L7</fullName>
    </submittedName>
</protein>
<dbReference type="PANTHER" id="PTHR11524:SF16">
    <property type="entry name" value="LARGE RIBOSOMAL SUBUNIT PROTEIN UL30"/>
    <property type="match status" value="1"/>
</dbReference>
<keyword evidence="8" id="KW-1185">Reference proteome</keyword>
<sequence>MPKLPVPEIYLKKQKRYSVQSEKREKRLIGAIKQRKAERVEARARIAGYEKEYAEAEKELVESKREAAKTGSFFVPAQAKVMFVIRIRGINGLGPKQRKILQLLRLRQIHNGVFVRVNKATINMLRLVEPYVAYGYPSLGSIRKLVYKRGYAKLDHQRLPLSDSIVVKRRVGKFGMTTPEDLIHEIHTCGTHFKEINSFFWPFKLSSPKGGFKNVTRHFNEGGDFGNREELINGLIKQML</sequence>
<comment type="similarity">
    <text evidence="1">Belongs to the universal ribosomal protein uL30 family.</text>
</comment>
<dbReference type="Proteomes" id="UP001057375">
    <property type="component" value="Unassembled WGS sequence"/>
</dbReference>